<dbReference type="PANTHER" id="PTHR45824">
    <property type="entry name" value="GH16843P"/>
    <property type="match status" value="1"/>
</dbReference>
<comment type="caution">
    <text evidence="2">The sequence shown here is derived from an EMBL/GenBank/DDBJ whole genome shotgun (WGS) entry which is preliminary data.</text>
</comment>
<dbReference type="PANTHER" id="PTHR45824:SF29">
    <property type="entry name" value="GH16843P"/>
    <property type="match status" value="1"/>
</dbReference>
<proteinExistence type="predicted"/>
<feature type="domain" description="CRAL-TRIO" evidence="1">
    <location>
        <begin position="105"/>
        <end position="258"/>
    </location>
</feature>
<dbReference type="InterPro" id="IPR052578">
    <property type="entry name" value="PI_Transfer_CRAL-TRIO"/>
</dbReference>
<dbReference type="RefSeq" id="XP_064766772.1">
    <property type="nucleotide sequence ID" value="XM_064910856.1"/>
</dbReference>
<dbReference type="InterPro" id="IPR036273">
    <property type="entry name" value="CRAL/TRIO_N_dom_sf"/>
</dbReference>
<dbReference type="SUPFAM" id="SSF46938">
    <property type="entry name" value="CRAL/TRIO N-terminal domain"/>
    <property type="match status" value="1"/>
</dbReference>
<evidence type="ECO:0000259" key="1">
    <source>
        <dbReference type="PROSITE" id="PS50191"/>
    </source>
</evidence>
<dbReference type="InterPro" id="IPR011074">
    <property type="entry name" value="CRAL/TRIO_N_dom"/>
</dbReference>
<dbReference type="SMART" id="SM00516">
    <property type="entry name" value="SEC14"/>
    <property type="match status" value="1"/>
</dbReference>
<keyword evidence="3" id="KW-1185">Reference proteome</keyword>
<dbReference type="CDD" id="cd00170">
    <property type="entry name" value="SEC14"/>
    <property type="match status" value="1"/>
</dbReference>
<evidence type="ECO:0000313" key="3">
    <source>
        <dbReference type="Proteomes" id="UP001498771"/>
    </source>
</evidence>
<dbReference type="InterPro" id="IPR001251">
    <property type="entry name" value="CRAL-TRIO_dom"/>
</dbReference>
<dbReference type="EMBL" id="JBBJBU010000010">
    <property type="protein sequence ID" value="KAK7203739.1"/>
    <property type="molecule type" value="Genomic_DNA"/>
</dbReference>
<protein>
    <submittedName>
        <fullName evidence="2">CRAL-TRIO domain-containing protein</fullName>
    </submittedName>
</protein>
<name>A0ABR1F1L5_9ASCO</name>
<dbReference type="SMART" id="SM01100">
    <property type="entry name" value="CRAL_TRIO_N"/>
    <property type="match status" value="1"/>
</dbReference>
<evidence type="ECO:0000313" key="2">
    <source>
        <dbReference type="EMBL" id="KAK7203739.1"/>
    </source>
</evidence>
<dbReference type="InterPro" id="IPR036865">
    <property type="entry name" value="CRAL-TRIO_dom_sf"/>
</dbReference>
<dbReference type="SUPFAM" id="SSF52087">
    <property type="entry name" value="CRAL/TRIO domain"/>
    <property type="match status" value="1"/>
</dbReference>
<dbReference type="Pfam" id="PF00650">
    <property type="entry name" value="CRAL_TRIO"/>
    <property type="match status" value="1"/>
</dbReference>
<dbReference type="Proteomes" id="UP001498771">
    <property type="component" value="Unassembled WGS sequence"/>
</dbReference>
<dbReference type="Gene3D" id="3.40.525.10">
    <property type="entry name" value="CRAL-TRIO lipid binding domain"/>
    <property type="match status" value="1"/>
</dbReference>
<dbReference type="GeneID" id="90036368"/>
<dbReference type="Pfam" id="PF03765">
    <property type="entry name" value="CRAL_TRIO_N"/>
    <property type="match status" value="1"/>
</dbReference>
<gene>
    <name evidence="2" type="ORF">BZA70DRAFT_259419</name>
</gene>
<organism evidence="2 3">
    <name type="scientific">Myxozyma melibiosi</name>
    <dbReference type="NCBI Taxonomy" id="54550"/>
    <lineage>
        <taxon>Eukaryota</taxon>
        <taxon>Fungi</taxon>
        <taxon>Dikarya</taxon>
        <taxon>Ascomycota</taxon>
        <taxon>Saccharomycotina</taxon>
        <taxon>Lipomycetes</taxon>
        <taxon>Lipomycetales</taxon>
        <taxon>Lipomycetaceae</taxon>
        <taxon>Myxozyma</taxon>
    </lineage>
</organism>
<accession>A0ABR1F1L5</accession>
<reference evidence="2 3" key="1">
    <citation type="submission" date="2024-03" db="EMBL/GenBank/DDBJ databases">
        <title>Genome-scale model development and genomic sequencing of the oleaginous clade Lipomyces.</title>
        <authorList>
            <consortium name="Lawrence Berkeley National Laboratory"/>
            <person name="Czajka J.J."/>
            <person name="Han Y."/>
            <person name="Kim J."/>
            <person name="Mondo S.J."/>
            <person name="Hofstad B.A."/>
            <person name="Robles A."/>
            <person name="Haridas S."/>
            <person name="Riley R."/>
            <person name="LaButti K."/>
            <person name="Pangilinan J."/>
            <person name="Andreopoulos W."/>
            <person name="Lipzen A."/>
            <person name="Yan J."/>
            <person name="Wang M."/>
            <person name="Ng V."/>
            <person name="Grigoriev I.V."/>
            <person name="Spatafora J.W."/>
            <person name="Magnuson J.K."/>
            <person name="Baker S.E."/>
            <person name="Pomraning K.R."/>
        </authorList>
    </citation>
    <scope>NUCLEOTIDE SEQUENCE [LARGE SCALE GENOMIC DNA]</scope>
    <source>
        <strain evidence="2 3">Phaff 52-87</strain>
    </source>
</reference>
<dbReference type="PROSITE" id="PS50191">
    <property type="entry name" value="CRAL_TRIO"/>
    <property type="match status" value="1"/>
</dbReference>
<sequence>MVRYVPFSEPLPSCKPIPRPPLSKDEQDKYEAVLAHVKSITTLPVAENSKTLAPLDDEEQAWLTKECLLRYLRATKWKVADANKRIEGSIIWRREYGVGKLTADYISPENASGKQIILGFDFNARPCLYLHPSRQNTDKSERQIQHLVYSLERVIDFMPSGQESLALLIDFKSSSASKNPSVSQGRQVLHILQTHYPERLGKALVINIPWFVWTFLKIIYPFIDPLTREKLVFSEPIDKYVPADQLDSVFGGKSEFEYKHEVYWKALAEMAAEKRAHYMARWRALGGGVGQSEAALRATTDIELEQELKKTETLEAAAEAAVAGSSSSVKLPEEMLGNNKTAEEAAAVLDANHQLGEKAMDNEVMEQLSKVALEDKSS</sequence>